<dbReference type="Gene3D" id="3.30.559.10">
    <property type="entry name" value="Chloramphenicol acetyltransferase-like domain"/>
    <property type="match status" value="2"/>
</dbReference>
<dbReference type="PRINTS" id="PR00786">
    <property type="entry name" value="NEPRILYSIN"/>
</dbReference>
<evidence type="ECO:0000313" key="4">
    <source>
        <dbReference type="Proteomes" id="UP000663882"/>
    </source>
</evidence>
<dbReference type="OrthoDB" id="6475849at2759"/>
<dbReference type="EMBL" id="CAJNOO010003451">
    <property type="protein sequence ID" value="CAF1337910.1"/>
    <property type="molecule type" value="Genomic_DNA"/>
</dbReference>
<dbReference type="GO" id="GO:0016747">
    <property type="term" value="F:acyltransferase activity, transferring groups other than amino-acyl groups"/>
    <property type="evidence" value="ECO:0007669"/>
    <property type="project" value="TreeGrafter"/>
</dbReference>
<dbReference type="InterPro" id="IPR018497">
    <property type="entry name" value="Peptidase_M13_C"/>
</dbReference>
<protein>
    <recommendedName>
        <fullName evidence="2">Peptidase M13 C-terminal domain-containing protein</fullName>
    </recommendedName>
</protein>
<gene>
    <name evidence="3" type="ORF">RFH988_LOCUS31618</name>
</gene>
<dbReference type="PANTHER" id="PTHR31642:SF310">
    <property type="entry name" value="FATTY ALCOHOL:CAFFEOYL-COA ACYLTRANSFERASE"/>
    <property type="match status" value="1"/>
</dbReference>
<comment type="caution">
    <text evidence="3">The sequence shown here is derived from an EMBL/GenBank/DDBJ whole genome shotgun (WGS) entry which is preliminary data.</text>
</comment>
<dbReference type="InterPro" id="IPR023213">
    <property type="entry name" value="CAT-like_dom_sf"/>
</dbReference>
<dbReference type="Gene3D" id="1.10.1380.10">
    <property type="entry name" value="Neutral endopeptidase , domain2"/>
    <property type="match status" value="1"/>
</dbReference>
<dbReference type="PANTHER" id="PTHR31642">
    <property type="entry name" value="TRICHOTHECENE 3-O-ACETYLTRANSFERASE"/>
    <property type="match status" value="1"/>
</dbReference>
<dbReference type="PROSITE" id="PS51885">
    <property type="entry name" value="NEPRILYSIN"/>
    <property type="match status" value="1"/>
</dbReference>
<reference evidence="3" key="1">
    <citation type="submission" date="2021-02" db="EMBL/GenBank/DDBJ databases">
        <authorList>
            <person name="Nowell W R."/>
        </authorList>
    </citation>
    <scope>NUCLEOTIDE SEQUENCE</scope>
</reference>
<dbReference type="Pfam" id="PF02458">
    <property type="entry name" value="Transferase"/>
    <property type="match status" value="1"/>
</dbReference>
<dbReference type="Pfam" id="PF01431">
    <property type="entry name" value="Peptidase_M13"/>
    <property type="match status" value="1"/>
</dbReference>
<dbReference type="InterPro" id="IPR050317">
    <property type="entry name" value="Plant_Fungal_Acyltransferase"/>
</dbReference>
<name>A0A815GFM9_9BILA</name>
<dbReference type="GO" id="GO:0006508">
    <property type="term" value="P:proteolysis"/>
    <property type="evidence" value="ECO:0007669"/>
    <property type="project" value="InterPro"/>
</dbReference>
<proteinExistence type="predicted"/>
<evidence type="ECO:0000256" key="1">
    <source>
        <dbReference type="ARBA" id="ARBA00022679"/>
    </source>
</evidence>
<dbReference type="AlphaFoldDB" id="A0A815GFM9"/>
<dbReference type="InterPro" id="IPR000718">
    <property type="entry name" value="Peptidase_M13"/>
</dbReference>
<accession>A0A815GFM9</accession>
<feature type="domain" description="Peptidase M13 C-terminal" evidence="2">
    <location>
        <begin position="167"/>
        <end position="219"/>
    </location>
</feature>
<dbReference type="Proteomes" id="UP000663882">
    <property type="component" value="Unassembled WGS sequence"/>
</dbReference>
<organism evidence="3 4">
    <name type="scientific">Rotaria sordida</name>
    <dbReference type="NCBI Taxonomy" id="392033"/>
    <lineage>
        <taxon>Eukaryota</taxon>
        <taxon>Metazoa</taxon>
        <taxon>Spiralia</taxon>
        <taxon>Gnathifera</taxon>
        <taxon>Rotifera</taxon>
        <taxon>Eurotatoria</taxon>
        <taxon>Bdelloidea</taxon>
        <taxon>Philodinida</taxon>
        <taxon>Philodinidae</taxon>
        <taxon>Rotaria</taxon>
    </lineage>
</organism>
<sequence length="533" mass="60437">MKTNLENALVDLISSSPTNGTTEPKAITNARHWHNSCINESAIEEEGVDVILSFINKELGGWPVLLGDTWNESTFDFYRLILKLSQHNHFIPYTVQGIKAKIGYPDYFEKDYMIKLEKEYAEYNFNSSLMLNALKLNQLNSKNALRALRDPINKNEWMITLPTTISATYHILLNDITIPAAFLQNPLFNNNVPKYINYGGIGFIIGHEIAHGFDDDARKAIGSTSNLAEFDRAFGSGRTTEDTKANVIIHLTNEGILYTEAECPNQTLDYFIPRTFLDEGFDYEHINTNDLAVRIKTDCTGPCMSIQVTRLKCNSVILSISASHCLMNAENISHFINTWASGKPPEKMPMLDKTFILYPTEQRRKRINSLTRPKDCVFNRNINPSSDTPSSQAQLQRVISKVYFFSVDELNNIKKEASKDISKSVDYISTYDALYAHIILVIAAATQTSLTDNIKILQSFNGRTNFVSCCSPTVLNYFGSFLFWLYGEIPSDREPTLSSLAELIHEMYSKQSEHTLREYNTYLMSDDGDINKN</sequence>
<dbReference type="GO" id="GO:0004222">
    <property type="term" value="F:metalloendopeptidase activity"/>
    <property type="evidence" value="ECO:0007669"/>
    <property type="project" value="InterPro"/>
</dbReference>
<evidence type="ECO:0000313" key="3">
    <source>
        <dbReference type="EMBL" id="CAF1337910.1"/>
    </source>
</evidence>
<keyword evidence="1" id="KW-0808">Transferase</keyword>
<dbReference type="Gene3D" id="3.40.390.10">
    <property type="entry name" value="Collagenase (Catalytic Domain)"/>
    <property type="match status" value="1"/>
</dbReference>
<dbReference type="InterPro" id="IPR024079">
    <property type="entry name" value="MetalloPept_cat_dom_sf"/>
</dbReference>
<dbReference type="InterPro" id="IPR042089">
    <property type="entry name" value="Peptidase_M13_dom_2"/>
</dbReference>
<evidence type="ECO:0000259" key="2">
    <source>
        <dbReference type="Pfam" id="PF01431"/>
    </source>
</evidence>
<dbReference type="SUPFAM" id="SSF55486">
    <property type="entry name" value="Metalloproteases ('zincins'), catalytic domain"/>
    <property type="match status" value="2"/>
</dbReference>